<reference evidence="6 7" key="1">
    <citation type="submission" date="2009-08" db="EMBL/GenBank/DDBJ databases">
        <title>The Genome Sequence of Spizellomyces punctatus strain DAOM BR117.</title>
        <authorList>
            <consortium name="The Broad Institute Genome Sequencing Platform"/>
            <person name="Russ C."/>
            <person name="Cuomo C."/>
            <person name="Shea T."/>
            <person name="Young S.K."/>
            <person name="Zeng Q."/>
            <person name="Koehrsen M."/>
            <person name="Haas B."/>
            <person name="Borodovsky M."/>
            <person name="Guigo R."/>
            <person name="Alvarado L."/>
            <person name="Berlin A."/>
            <person name="Bochicchio J."/>
            <person name="Borenstein D."/>
            <person name="Chapman S."/>
            <person name="Chen Z."/>
            <person name="Engels R."/>
            <person name="Freedman E."/>
            <person name="Gellesch M."/>
            <person name="Goldberg J."/>
            <person name="Griggs A."/>
            <person name="Gujja S."/>
            <person name="Heiman D."/>
            <person name="Hepburn T."/>
            <person name="Howarth C."/>
            <person name="Jen D."/>
            <person name="Larson L."/>
            <person name="Lewis B."/>
            <person name="Mehta T."/>
            <person name="Park D."/>
            <person name="Pearson M."/>
            <person name="Roberts A."/>
            <person name="Saif S."/>
            <person name="Shenoy N."/>
            <person name="Sisk P."/>
            <person name="Stolte C."/>
            <person name="Sykes S."/>
            <person name="Thomson T."/>
            <person name="Walk T."/>
            <person name="White J."/>
            <person name="Yandava C."/>
            <person name="Burger G."/>
            <person name="Gray M.W."/>
            <person name="Holland P.W.H."/>
            <person name="King N."/>
            <person name="Lang F.B.F."/>
            <person name="Roger A.J."/>
            <person name="Ruiz-Trillo I."/>
            <person name="Lander E."/>
            <person name="Nusbaum C."/>
        </authorList>
    </citation>
    <scope>NUCLEOTIDE SEQUENCE [LARGE SCALE GENOMIC DNA]</scope>
    <source>
        <strain evidence="6 7">DAOM BR117</strain>
    </source>
</reference>
<dbReference type="GO" id="GO:0006281">
    <property type="term" value="P:DNA repair"/>
    <property type="evidence" value="ECO:0007669"/>
    <property type="project" value="UniProtKB-KW"/>
</dbReference>
<dbReference type="OrthoDB" id="337581at2759"/>
<dbReference type="PRINTS" id="PR01245">
    <property type="entry name" value="RAD1REC1"/>
</dbReference>
<dbReference type="GO" id="GO:0000077">
    <property type="term" value="P:DNA damage checkpoint signaling"/>
    <property type="evidence" value="ECO:0007669"/>
    <property type="project" value="InterPro"/>
</dbReference>
<evidence type="ECO:0000256" key="1">
    <source>
        <dbReference type="ARBA" id="ARBA00004123"/>
    </source>
</evidence>
<dbReference type="InterPro" id="IPR046938">
    <property type="entry name" value="DNA_clamp_sf"/>
</dbReference>
<dbReference type="eggNOG" id="KOG3194">
    <property type="taxonomic scope" value="Eukaryota"/>
</dbReference>
<dbReference type="Gene3D" id="3.70.10.10">
    <property type="match status" value="1"/>
</dbReference>
<evidence type="ECO:0000256" key="5">
    <source>
        <dbReference type="ARBA" id="ARBA00023242"/>
    </source>
</evidence>
<name>A0A0L0HU40_SPIPD</name>
<dbReference type="STRING" id="645134.A0A0L0HU40"/>
<proteinExistence type="inferred from homology"/>
<dbReference type="FunCoup" id="A0A0L0HU40">
    <property type="interactions" value="521"/>
</dbReference>
<gene>
    <name evidence="6" type="ORF">SPPG_00125</name>
</gene>
<dbReference type="PANTHER" id="PTHR10870:SF0">
    <property type="entry name" value="CELL CYCLE CHECKPOINT PROTEIN RAD1"/>
    <property type="match status" value="1"/>
</dbReference>
<dbReference type="InParanoid" id="A0A0L0HU40"/>
<evidence type="ECO:0000256" key="4">
    <source>
        <dbReference type="ARBA" id="ARBA00023204"/>
    </source>
</evidence>
<organism evidence="6 7">
    <name type="scientific">Spizellomyces punctatus (strain DAOM BR117)</name>
    <dbReference type="NCBI Taxonomy" id="645134"/>
    <lineage>
        <taxon>Eukaryota</taxon>
        <taxon>Fungi</taxon>
        <taxon>Fungi incertae sedis</taxon>
        <taxon>Chytridiomycota</taxon>
        <taxon>Chytridiomycota incertae sedis</taxon>
        <taxon>Chytridiomycetes</taxon>
        <taxon>Spizellomycetales</taxon>
        <taxon>Spizellomycetaceae</taxon>
        <taxon>Spizellomyces</taxon>
    </lineage>
</organism>
<dbReference type="PANTHER" id="PTHR10870">
    <property type="entry name" value="CELL CYCLE CHECKPOINT PROTEIN RAD1"/>
    <property type="match status" value="1"/>
</dbReference>
<sequence length="335" mass="37098">MAQDAFLSGRSTANASSHFKGKLDNVRSLVTILKAISFKEKANCVINRQGIQFIVEESKASQARTQIRESHFREFLFPRSRLGSPNGDDSGDIDSEICFCIELPTLLDCLTIFGGTSAIPYSLSTGGNDGGQRGHGGFFGASQIQDTQTGGLGKDRDRVAVRVICPLDGDHLSLMLEERGVVTECRLTTYNPEALTDLFSTFAEQRMVSKLIMKSDWLRDAFSELDGTSDTITLHISPDAPYFRLSASSLAGDAQMDYPKDTDVIESFHCLHPIENHYQHTLLQSCLKALSLSSKTSIRVNEAGFLSMQFMINVNEKDIEFVEYLISPIADWENE</sequence>
<comment type="subcellular location">
    <subcellularLocation>
        <location evidence="1">Nucleus</location>
    </subcellularLocation>
</comment>
<dbReference type="Proteomes" id="UP000053201">
    <property type="component" value="Unassembled WGS sequence"/>
</dbReference>
<dbReference type="GO" id="GO:0030896">
    <property type="term" value="C:checkpoint clamp complex"/>
    <property type="evidence" value="ECO:0007669"/>
    <property type="project" value="TreeGrafter"/>
</dbReference>
<dbReference type="EMBL" id="KQ257450">
    <property type="protein sequence ID" value="KND04394.1"/>
    <property type="molecule type" value="Genomic_DNA"/>
</dbReference>
<evidence type="ECO:0008006" key="8">
    <source>
        <dbReference type="Google" id="ProtNLM"/>
    </source>
</evidence>
<keyword evidence="4" id="KW-0234">DNA repair</keyword>
<dbReference type="CDD" id="cd00577">
    <property type="entry name" value="PCNA"/>
    <property type="match status" value="1"/>
</dbReference>
<dbReference type="OMA" id="WSQAYKF"/>
<dbReference type="GeneID" id="27683873"/>
<keyword evidence="7" id="KW-1185">Reference proteome</keyword>
<dbReference type="VEuPathDB" id="FungiDB:SPPG_00125"/>
<evidence type="ECO:0000313" key="6">
    <source>
        <dbReference type="EMBL" id="KND04394.1"/>
    </source>
</evidence>
<keyword evidence="5" id="KW-0539">Nucleus</keyword>
<evidence type="ECO:0000313" key="7">
    <source>
        <dbReference type="Proteomes" id="UP000053201"/>
    </source>
</evidence>
<dbReference type="SUPFAM" id="SSF55979">
    <property type="entry name" value="DNA clamp"/>
    <property type="match status" value="1"/>
</dbReference>
<protein>
    <recommendedName>
        <fullName evidence="8">Cell cycle checkpoint protein RAD1</fullName>
    </recommendedName>
</protein>
<comment type="similarity">
    <text evidence="2">Belongs to the rad1 family.</text>
</comment>
<accession>A0A0L0HU40</accession>
<keyword evidence="3" id="KW-0227">DNA damage</keyword>
<dbReference type="InterPro" id="IPR003021">
    <property type="entry name" value="Rad1_Rec1_Rad17"/>
</dbReference>
<dbReference type="RefSeq" id="XP_016612433.1">
    <property type="nucleotide sequence ID" value="XM_016748458.1"/>
</dbReference>
<evidence type="ECO:0000256" key="3">
    <source>
        <dbReference type="ARBA" id="ARBA00022763"/>
    </source>
</evidence>
<dbReference type="AlphaFoldDB" id="A0A0L0HU40"/>
<evidence type="ECO:0000256" key="2">
    <source>
        <dbReference type="ARBA" id="ARBA00010991"/>
    </source>
</evidence>
<dbReference type="Pfam" id="PF02144">
    <property type="entry name" value="Rad1"/>
    <property type="match status" value="1"/>
</dbReference>